<accession>A0ABP9D904</accession>
<feature type="transmembrane region" description="Helical" evidence="11">
    <location>
        <begin position="355"/>
        <end position="374"/>
    </location>
</feature>
<evidence type="ECO:0000256" key="10">
    <source>
        <dbReference type="ARBA" id="ARBA00023136"/>
    </source>
</evidence>
<dbReference type="EMBL" id="BAABJX010000032">
    <property type="protein sequence ID" value="GAA4835365.1"/>
    <property type="molecule type" value="Genomic_DNA"/>
</dbReference>
<feature type="transmembrane region" description="Helical" evidence="11">
    <location>
        <begin position="178"/>
        <end position="200"/>
    </location>
</feature>
<dbReference type="NCBIfam" id="TIGR01272">
    <property type="entry name" value="gluP"/>
    <property type="match status" value="1"/>
</dbReference>
<dbReference type="RefSeq" id="WP_345371542.1">
    <property type="nucleotide sequence ID" value="NZ_BAABJX010000032.1"/>
</dbReference>
<feature type="transmembrane region" description="Helical" evidence="11">
    <location>
        <begin position="52"/>
        <end position="70"/>
    </location>
</feature>
<feature type="transmembrane region" description="Helical" evidence="11">
    <location>
        <begin position="291"/>
        <end position="313"/>
    </location>
</feature>
<evidence type="ECO:0000256" key="9">
    <source>
        <dbReference type="ARBA" id="ARBA00022989"/>
    </source>
</evidence>
<evidence type="ECO:0000313" key="12">
    <source>
        <dbReference type="EMBL" id="GAA4835365.1"/>
    </source>
</evidence>
<evidence type="ECO:0000256" key="1">
    <source>
        <dbReference type="ARBA" id="ARBA00003321"/>
    </source>
</evidence>
<evidence type="ECO:0000313" key="13">
    <source>
        <dbReference type="Proteomes" id="UP001500298"/>
    </source>
</evidence>
<comment type="similarity">
    <text evidence="3">Belongs to the major facilitator superfamily. FHS transporter (TC 2.A.1.7) family.</text>
</comment>
<keyword evidence="6" id="KW-0997">Cell inner membrane</keyword>
<evidence type="ECO:0000256" key="11">
    <source>
        <dbReference type="SAM" id="Phobius"/>
    </source>
</evidence>
<keyword evidence="5" id="KW-1003">Cell membrane</keyword>
<sequence length="413" mass="44933">MKPNASNNRKNYMVPFATMVFIFFLVGFLTVVNQQFQAPLKNVFDLDYTQTTLLTFTFFLAYPVMGTPSAKMIDKFGYKKTTLIALLILAVAMLCFLGAAYFQSYSIFLVGSFITGASLTVLQTVVNPYLAVLGKPEGASTRLNIASGFNSLGTVLAPQFVSIVVFGGAAATQVESVYVPYIVLTVLILLLVLVIKALTLPEIEGTTQQQGEVRTGSAWQFRHLVLGVIALFCYVGAEVSVGANFNLYMEKDMGFPEKSQQVVNMVSLYWGGLMVGRFISGFGLSKVRNDIQLKVASSIALVLCLAGMFGSGIENTKAIAPWLFVGMGLFHSIMWPCIFTLAIDGLGIYTSQGSGLLMIGVFGGAVLPFFQGVFADMLGGFQWTFWIVIAAEAYILFYAIAGHKNPLKKKVDE</sequence>
<feature type="transmembrane region" description="Helical" evidence="11">
    <location>
        <begin position="221"/>
        <end position="241"/>
    </location>
</feature>
<evidence type="ECO:0000256" key="2">
    <source>
        <dbReference type="ARBA" id="ARBA00004429"/>
    </source>
</evidence>
<comment type="subcellular location">
    <subcellularLocation>
        <location evidence="2">Cell inner membrane</location>
        <topology evidence="2">Multi-pass membrane protein</topology>
    </subcellularLocation>
</comment>
<dbReference type="InterPro" id="IPR036259">
    <property type="entry name" value="MFS_trans_sf"/>
</dbReference>
<dbReference type="SUPFAM" id="SSF103473">
    <property type="entry name" value="MFS general substrate transporter"/>
    <property type="match status" value="1"/>
</dbReference>
<keyword evidence="8 11" id="KW-0812">Transmembrane</keyword>
<comment type="caution">
    <text evidence="12">The sequence shown here is derived from an EMBL/GenBank/DDBJ whole genome shotgun (WGS) entry which is preliminary data.</text>
</comment>
<proteinExistence type="inferred from homology"/>
<keyword evidence="9 11" id="KW-1133">Transmembrane helix</keyword>
<feature type="transmembrane region" description="Helical" evidence="11">
    <location>
        <begin position="82"/>
        <end position="102"/>
    </location>
</feature>
<evidence type="ECO:0000256" key="8">
    <source>
        <dbReference type="ARBA" id="ARBA00022692"/>
    </source>
</evidence>
<evidence type="ECO:0000256" key="7">
    <source>
        <dbReference type="ARBA" id="ARBA00022597"/>
    </source>
</evidence>
<dbReference type="InterPro" id="IPR005964">
    <property type="entry name" value="Glc/Gal_transptr_bac"/>
</dbReference>
<feature type="transmembrane region" description="Helical" evidence="11">
    <location>
        <begin position="261"/>
        <end position="279"/>
    </location>
</feature>
<dbReference type="PANTHER" id="PTHR43702">
    <property type="entry name" value="L-FUCOSE-PROTON SYMPORTER"/>
    <property type="match status" value="1"/>
</dbReference>
<protein>
    <submittedName>
        <fullName evidence="12">MFS transporter</fullName>
    </submittedName>
</protein>
<feature type="transmembrane region" description="Helical" evidence="11">
    <location>
        <begin position="108"/>
        <end position="131"/>
    </location>
</feature>
<dbReference type="Gene3D" id="1.20.1250.20">
    <property type="entry name" value="MFS general substrate transporter like domains"/>
    <property type="match status" value="2"/>
</dbReference>
<keyword evidence="10 11" id="KW-0472">Membrane</keyword>
<comment type="function">
    <text evidence="1">Intake of glucose and galactose.</text>
</comment>
<dbReference type="InterPro" id="IPR011701">
    <property type="entry name" value="MFS"/>
</dbReference>
<name>A0ABP9D904_9BACT</name>
<evidence type="ECO:0000256" key="5">
    <source>
        <dbReference type="ARBA" id="ARBA00022475"/>
    </source>
</evidence>
<evidence type="ECO:0000256" key="3">
    <source>
        <dbReference type="ARBA" id="ARBA00009120"/>
    </source>
</evidence>
<organism evidence="12 13">
    <name type="scientific">Algivirga pacifica</name>
    <dbReference type="NCBI Taxonomy" id="1162670"/>
    <lineage>
        <taxon>Bacteria</taxon>
        <taxon>Pseudomonadati</taxon>
        <taxon>Bacteroidota</taxon>
        <taxon>Cytophagia</taxon>
        <taxon>Cytophagales</taxon>
        <taxon>Flammeovirgaceae</taxon>
        <taxon>Algivirga</taxon>
    </lineage>
</organism>
<feature type="transmembrane region" description="Helical" evidence="11">
    <location>
        <begin position="380"/>
        <end position="400"/>
    </location>
</feature>
<feature type="transmembrane region" description="Helical" evidence="11">
    <location>
        <begin position="12"/>
        <end position="32"/>
    </location>
</feature>
<keyword evidence="7" id="KW-0762">Sugar transport</keyword>
<evidence type="ECO:0000256" key="4">
    <source>
        <dbReference type="ARBA" id="ARBA00022448"/>
    </source>
</evidence>
<gene>
    <name evidence="12" type="ORF">GCM10023331_20770</name>
</gene>
<dbReference type="Proteomes" id="UP001500298">
    <property type="component" value="Unassembled WGS sequence"/>
</dbReference>
<evidence type="ECO:0000256" key="6">
    <source>
        <dbReference type="ARBA" id="ARBA00022519"/>
    </source>
</evidence>
<reference evidence="13" key="1">
    <citation type="journal article" date="2019" name="Int. J. Syst. Evol. Microbiol.">
        <title>The Global Catalogue of Microorganisms (GCM) 10K type strain sequencing project: providing services to taxonomists for standard genome sequencing and annotation.</title>
        <authorList>
            <consortium name="The Broad Institute Genomics Platform"/>
            <consortium name="The Broad Institute Genome Sequencing Center for Infectious Disease"/>
            <person name="Wu L."/>
            <person name="Ma J."/>
        </authorList>
    </citation>
    <scope>NUCLEOTIDE SEQUENCE [LARGE SCALE GENOMIC DNA]</scope>
    <source>
        <strain evidence="13">JCM 18326</strain>
    </source>
</reference>
<dbReference type="Pfam" id="PF07690">
    <property type="entry name" value="MFS_1"/>
    <property type="match status" value="1"/>
</dbReference>
<keyword evidence="13" id="KW-1185">Reference proteome</keyword>
<dbReference type="PANTHER" id="PTHR43702:SF3">
    <property type="entry name" value="PROTEIN TSGA"/>
    <property type="match status" value="1"/>
</dbReference>
<feature type="transmembrane region" description="Helical" evidence="11">
    <location>
        <begin position="319"/>
        <end position="343"/>
    </location>
</feature>
<feature type="transmembrane region" description="Helical" evidence="11">
    <location>
        <begin position="152"/>
        <end position="172"/>
    </location>
</feature>
<dbReference type="InterPro" id="IPR050375">
    <property type="entry name" value="MFS_TsgA-like"/>
</dbReference>
<keyword evidence="4" id="KW-0813">Transport</keyword>